<dbReference type="Proteomes" id="UP000198372">
    <property type="component" value="Unassembled WGS sequence"/>
</dbReference>
<organism evidence="1 2">
    <name type="scientific">Microbotryum intermedium</name>
    <dbReference type="NCBI Taxonomy" id="269621"/>
    <lineage>
        <taxon>Eukaryota</taxon>
        <taxon>Fungi</taxon>
        <taxon>Dikarya</taxon>
        <taxon>Basidiomycota</taxon>
        <taxon>Pucciniomycotina</taxon>
        <taxon>Microbotryomycetes</taxon>
        <taxon>Microbotryales</taxon>
        <taxon>Microbotryaceae</taxon>
        <taxon>Microbotryum</taxon>
    </lineage>
</organism>
<protein>
    <submittedName>
        <fullName evidence="1">BQ2448_6885 protein</fullName>
    </submittedName>
</protein>
<evidence type="ECO:0000313" key="2">
    <source>
        <dbReference type="Proteomes" id="UP000198372"/>
    </source>
</evidence>
<evidence type="ECO:0000313" key="1">
    <source>
        <dbReference type="EMBL" id="SCV72960.1"/>
    </source>
</evidence>
<sequence length="826" mass="92560">MSTLHSTLPSLSVLVCFRGRPSLAPSFASIAIRHGFSTSAMDLAVKKRASAASSAAKLAFEKAEPLHTRWTQILPVEGRTPRKELVRPHKVALTSYRHLFQTRDRWLAHQLAAGVYIPPRILSRILSDRKILAADMAIYVDVLSRKDVYYAMERLGLLESAGPDRAQIKSPDWLILAIPGMLRTIQDVPYLASMLVRSQRFAQLNRENRAVFIARCLQSFLRIRHLVAVRETIDWVCSARNQLESATAFARVLTVLAAGGNDTNKSDARLTVAPRELLHRARDRLLESMKAKGIEPTLDTTLPLLEPGLIPDDVHETAELIVQITRLGYKLKRGVLRRAMMALIAAGNEEGAKLFAQSIEGISSEDGAGHSVEDAESIFDSTPTACAQIDEGFDPSGIILPSTADPGQGVLLFQRLIDRLQVPAPGTLPKSDLAEPIWARLFNLFSRSSRIPAQELQNLLRQLESSPVQMHDHTWRRVYHGVMLGLLSRQEPERVVRLWDRVTRDRSIPLGPDSHMLDVVMRAYCSLGRPDQARGICDAWTIDLASEDATRLNEDKPRSASETPPRPKRIKLDVLPLNNLMLYYSRTAAYGETYALFKAMQSTYGVVPNSATLTILIESARYASFHKDSVGQGTETTCSTSQLLWDNQDPVCFVEDLVWSVLEQNWPDLAQNVVVDPFKSKPSLVMDWILSRSSASATKSMMDANGEEGGDVQAFNATLSIVDPPRYPYLHPSARTFRSFILLVGSTRRYEKIPLVLAWMKALHVRPSRHTLGLAMMYVAEMAYADERMVKWRMWVRDWVGEDEVPREEEIAYLRRGGRGIGGRKE</sequence>
<dbReference type="InterPro" id="IPR011990">
    <property type="entry name" value="TPR-like_helical_dom_sf"/>
</dbReference>
<dbReference type="EMBL" id="FMSP01000017">
    <property type="protein sequence ID" value="SCV72960.1"/>
    <property type="molecule type" value="Genomic_DNA"/>
</dbReference>
<dbReference type="AlphaFoldDB" id="A0A238FGM8"/>
<dbReference type="Gene3D" id="1.25.40.10">
    <property type="entry name" value="Tetratricopeptide repeat domain"/>
    <property type="match status" value="1"/>
</dbReference>
<gene>
    <name evidence="1" type="ORF">BQ2448_6885</name>
</gene>
<dbReference type="OrthoDB" id="185373at2759"/>
<reference evidence="2" key="1">
    <citation type="submission" date="2016-09" db="EMBL/GenBank/DDBJ databases">
        <authorList>
            <person name="Jeantristanb JTB J.-T."/>
            <person name="Ricardo R."/>
        </authorList>
    </citation>
    <scope>NUCLEOTIDE SEQUENCE [LARGE SCALE GENOMIC DNA]</scope>
</reference>
<name>A0A238FGM8_9BASI</name>
<accession>A0A238FGM8</accession>
<proteinExistence type="predicted"/>
<keyword evidence="2" id="KW-1185">Reference proteome</keyword>